<dbReference type="AlphaFoldDB" id="A0AAW1YDY5"/>
<gene>
    <name evidence="6" type="ORF">M0R45_012337</name>
</gene>
<feature type="compositionally biased region" description="Basic and acidic residues" evidence="4">
    <location>
        <begin position="142"/>
        <end position="155"/>
    </location>
</feature>
<evidence type="ECO:0000256" key="2">
    <source>
        <dbReference type="ARBA" id="ARBA00023125"/>
    </source>
</evidence>
<dbReference type="PANTHER" id="PTHR22952">
    <property type="entry name" value="CAMP-RESPONSE ELEMENT BINDING PROTEIN-RELATED"/>
    <property type="match status" value="1"/>
</dbReference>
<keyword evidence="2" id="KW-0238">DNA-binding</keyword>
<dbReference type="InterPro" id="IPR046347">
    <property type="entry name" value="bZIP_sf"/>
</dbReference>
<dbReference type="CDD" id="cd14707">
    <property type="entry name" value="bZIP_plant_BZIP46"/>
    <property type="match status" value="1"/>
</dbReference>
<dbReference type="GO" id="GO:0003677">
    <property type="term" value="F:DNA binding"/>
    <property type="evidence" value="ECO:0007669"/>
    <property type="project" value="UniProtKB-KW"/>
</dbReference>
<feature type="region of interest" description="Disordered" evidence="4">
    <location>
        <begin position="123"/>
        <end position="155"/>
    </location>
</feature>
<dbReference type="GO" id="GO:0045893">
    <property type="term" value="P:positive regulation of DNA-templated transcription"/>
    <property type="evidence" value="ECO:0007669"/>
    <property type="project" value="InterPro"/>
</dbReference>
<accession>A0AAW1YDY5</accession>
<organism evidence="6 7">
    <name type="scientific">Rubus argutus</name>
    <name type="common">Southern blackberry</name>
    <dbReference type="NCBI Taxonomy" id="59490"/>
    <lineage>
        <taxon>Eukaryota</taxon>
        <taxon>Viridiplantae</taxon>
        <taxon>Streptophyta</taxon>
        <taxon>Embryophyta</taxon>
        <taxon>Tracheophyta</taxon>
        <taxon>Spermatophyta</taxon>
        <taxon>Magnoliopsida</taxon>
        <taxon>eudicotyledons</taxon>
        <taxon>Gunneridae</taxon>
        <taxon>Pentapetalae</taxon>
        <taxon>rosids</taxon>
        <taxon>fabids</taxon>
        <taxon>Rosales</taxon>
        <taxon>Rosaceae</taxon>
        <taxon>Rosoideae</taxon>
        <taxon>Rosoideae incertae sedis</taxon>
        <taxon>Rubus</taxon>
    </lineage>
</organism>
<feature type="domain" description="BZIP" evidence="5">
    <location>
        <begin position="138"/>
        <end position="153"/>
    </location>
</feature>
<dbReference type="GO" id="GO:0005634">
    <property type="term" value="C:nucleus"/>
    <property type="evidence" value="ECO:0007669"/>
    <property type="project" value="UniProtKB-SubCell"/>
</dbReference>
<feature type="region of interest" description="Disordered" evidence="4">
    <location>
        <begin position="68"/>
        <end position="105"/>
    </location>
</feature>
<evidence type="ECO:0000313" key="6">
    <source>
        <dbReference type="EMBL" id="KAK9946897.1"/>
    </source>
</evidence>
<evidence type="ECO:0000256" key="4">
    <source>
        <dbReference type="SAM" id="MobiDB-lite"/>
    </source>
</evidence>
<dbReference type="PROSITE" id="PS00036">
    <property type="entry name" value="BZIP_BASIC"/>
    <property type="match status" value="1"/>
</dbReference>
<sequence>MTMEDVWKDISLASLCDHNSPAAGNSATTNDRAALRGFIFQDFLAAASTKLAPASGLAAAPPPTTLLCLSSSGSDQHQIQSTANTSAPVKPNPQRLHGTSSTSSSLISFSANNLSVALDCKKRAVEESGDNSRRVRHRRMIKNRESASRSRARKQERPFCLSHAYTNELELELAHLQVENARLKRQQAKFSVASPAAAASTSRLLKKAHSL</sequence>
<dbReference type="PANTHER" id="PTHR22952:SF450">
    <property type="entry name" value="PROTEIN FD-LIKE"/>
    <property type="match status" value="1"/>
</dbReference>
<feature type="compositionally biased region" description="Polar residues" evidence="4">
    <location>
        <begin position="75"/>
        <end position="87"/>
    </location>
</feature>
<name>A0AAW1YDY5_RUBAR</name>
<proteinExistence type="predicted"/>
<dbReference type="EMBL" id="JBEDUW010000002">
    <property type="protein sequence ID" value="KAK9946897.1"/>
    <property type="molecule type" value="Genomic_DNA"/>
</dbReference>
<protein>
    <recommendedName>
        <fullName evidence="5">BZIP domain-containing protein</fullName>
    </recommendedName>
</protein>
<dbReference type="GO" id="GO:0003700">
    <property type="term" value="F:DNA-binding transcription factor activity"/>
    <property type="evidence" value="ECO:0007669"/>
    <property type="project" value="InterPro"/>
</dbReference>
<evidence type="ECO:0000256" key="1">
    <source>
        <dbReference type="ARBA" id="ARBA00004123"/>
    </source>
</evidence>
<dbReference type="SMART" id="SM00338">
    <property type="entry name" value="BRLZ"/>
    <property type="match status" value="1"/>
</dbReference>
<keyword evidence="3" id="KW-0539">Nucleus</keyword>
<keyword evidence="7" id="KW-1185">Reference proteome</keyword>
<dbReference type="Gene3D" id="1.20.5.170">
    <property type="match status" value="1"/>
</dbReference>
<feature type="compositionally biased region" description="Basic and acidic residues" evidence="4">
    <location>
        <begin position="123"/>
        <end position="133"/>
    </location>
</feature>
<dbReference type="InterPro" id="IPR043452">
    <property type="entry name" value="BZIP46-like"/>
</dbReference>
<dbReference type="Proteomes" id="UP001457282">
    <property type="component" value="Unassembled WGS sequence"/>
</dbReference>
<dbReference type="SUPFAM" id="SSF57959">
    <property type="entry name" value="Leucine zipper domain"/>
    <property type="match status" value="1"/>
</dbReference>
<evidence type="ECO:0000313" key="7">
    <source>
        <dbReference type="Proteomes" id="UP001457282"/>
    </source>
</evidence>
<dbReference type="InterPro" id="IPR004827">
    <property type="entry name" value="bZIP"/>
</dbReference>
<comment type="subcellular location">
    <subcellularLocation>
        <location evidence="1">Nucleus</location>
    </subcellularLocation>
</comment>
<evidence type="ECO:0000259" key="5">
    <source>
        <dbReference type="PROSITE" id="PS00036"/>
    </source>
</evidence>
<reference evidence="6 7" key="1">
    <citation type="journal article" date="2023" name="G3 (Bethesda)">
        <title>A chromosome-length genome assembly and annotation of blackberry (Rubus argutus, cv. 'Hillquist').</title>
        <authorList>
            <person name="Bruna T."/>
            <person name="Aryal R."/>
            <person name="Dudchenko O."/>
            <person name="Sargent D.J."/>
            <person name="Mead D."/>
            <person name="Buti M."/>
            <person name="Cavallini A."/>
            <person name="Hytonen T."/>
            <person name="Andres J."/>
            <person name="Pham M."/>
            <person name="Weisz D."/>
            <person name="Mascagni F."/>
            <person name="Usai G."/>
            <person name="Natali L."/>
            <person name="Bassil N."/>
            <person name="Fernandez G.E."/>
            <person name="Lomsadze A."/>
            <person name="Armour M."/>
            <person name="Olukolu B."/>
            <person name="Poorten T."/>
            <person name="Britton C."/>
            <person name="Davik J."/>
            <person name="Ashrafi H."/>
            <person name="Aiden E.L."/>
            <person name="Borodovsky M."/>
            <person name="Worthington M."/>
        </authorList>
    </citation>
    <scope>NUCLEOTIDE SEQUENCE [LARGE SCALE GENOMIC DNA]</scope>
    <source>
        <strain evidence="6">PI 553951</strain>
    </source>
</reference>
<comment type="caution">
    <text evidence="6">The sequence shown here is derived from an EMBL/GenBank/DDBJ whole genome shotgun (WGS) entry which is preliminary data.</text>
</comment>
<evidence type="ECO:0000256" key="3">
    <source>
        <dbReference type="ARBA" id="ARBA00023242"/>
    </source>
</evidence>